<keyword evidence="2" id="KW-1185">Reference proteome</keyword>
<name>A0AAE9BXM2_9CAUD</name>
<sequence length="120" mass="14222">MSSIQTHKEVERYADEYTHDWPVTSVPRRPEFYTPVPAEHDKGWSKFVRTVKERKIPWETVGDVIRNGEVYEAEGDNRYRFLWTDPATLATFSLIVELRAEAFAYDDVQHYAVTIYHMEH</sequence>
<gene>
    <name evidence="1" type="ORF">HRTV-25_gp94</name>
</gene>
<organism evidence="1 2">
    <name type="scientific">Halorubrum tailed virus 25</name>
    <dbReference type="NCBI Taxonomy" id="2878006"/>
    <lineage>
        <taxon>Viruses</taxon>
        <taxon>Duplodnaviria</taxon>
        <taxon>Heunggongvirae</taxon>
        <taxon>Uroviricota</taxon>
        <taxon>Caudoviricetes</taxon>
        <taxon>Thumleimavirales</taxon>
        <taxon>Hafunaviridae</taxon>
        <taxon>Laminvirus</taxon>
        <taxon>Laminvirus thailandense</taxon>
        <taxon>Laminvirus HRTV25</taxon>
    </lineage>
</organism>
<evidence type="ECO:0000313" key="1">
    <source>
        <dbReference type="EMBL" id="UBF22675.1"/>
    </source>
</evidence>
<accession>A0AAE9BXM2</accession>
<proteinExistence type="predicted"/>
<protein>
    <submittedName>
        <fullName evidence="1">Uncharacterized protein</fullName>
    </submittedName>
</protein>
<dbReference type="Proteomes" id="UP000827232">
    <property type="component" value="Segment"/>
</dbReference>
<dbReference type="EMBL" id="MZ334521">
    <property type="protein sequence ID" value="UBF22675.1"/>
    <property type="molecule type" value="Genomic_DNA"/>
</dbReference>
<reference evidence="1" key="1">
    <citation type="submission" date="2021-05" db="EMBL/GenBank/DDBJ databases">
        <title>Diversity, taxonomy and evolution of archaeal viruses of the class Caudoviricetes.</title>
        <authorList>
            <person name="Liu Y."/>
            <person name="Demina T.A."/>
            <person name="Roux S."/>
            <person name="Aiewsakun P."/>
            <person name="Kazlauskas D."/>
            <person name="Simmonds P."/>
            <person name="Prangishvili D."/>
            <person name="Oksanen H.M."/>
            <person name="Krupovic M."/>
        </authorList>
    </citation>
    <scope>NUCLEOTIDE SEQUENCE</scope>
    <source>
        <strain evidence="1">HRTV-25/14</strain>
    </source>
</reference>
<evidence type="ECO:0000313" key="2">
    <source>
        <dbReference type="Proteomes" id="UP000827232"/>
    </source>
</evidence>